<feature type="compositionally biased region" description="Polar residues" evidence="1">
    <location>
        <begin position="143"/>
        <end position="177"/>
    </location>
</feature>
<feature type="compositionally biased region" description="Low complexity" evidence="1">
    <location>
        <begin position="197"/>
        <end position="206"/>
    </location>
</feature>
<keyword evidence="3" id="KW-1185">Reference proteome</keyword>
<sequence>MGIMIRRHWRLKRQRSLDRANLKIWHTDPYSSYLEKTWTHPTGDEENAPHYLYNIPESSAQLPRNISLTATPSGKSASNPMSTPSMQVGKPISRVAEGEVSPRTKTGPLPLLPVQDSDDVRFPAAVSEQAQRRSVQWMRNTLPTSLQSGTGEDTTCETRSGSFKNKMSLSRSISRMQSIRLGSPNHTRNGNRRSVLSRFPSSFRSNRPSRRVTPNSQEEGSIGKPDGQIPMARRIARGQSRFRNDSSSYGSSYGPRDWDEFIIDPAAITDIAVPEPAVLADHRDASTASQYLHERIAAWQESSMDADILNESPVANNPLGAKMQPTQPQRSASQSTIHSNYSRASANEQPSGTAVPARSSQLLRIPSIRPEFMAETALDSWLIAEDPRIQATSSSGHGSALFTEVEFATANSESAPPSEVMSHARDSILSTTSNANPTNAYQAPPPNTLTAPVSAAVKRLSAHAPRTPSPLGLNHVSYTQPYEASLSSRSSFPASARMSNDLPGNWKHHSNTTASTQLTWPDEASAVAEENPGVALVKLQREPSTRQMAADRVAEANKAWASRRDTDLLNKEPQVIAKIQSGPKQTPLDSRPTMPGRFSMESSDLSSSDSVHTEEGVDALSPLRSPTLGSPLTMIQAYFQQDHSQKMDAAPFWSEPRTVPS</sequence>
<feature type="compositionally biased region" description="Polar residues" evidence="1">
    <location>
        <begin position="184"/>
        <end position="194"/>
    </location>
</feature>
<evidence type="ECO:0000313" key="3">
    <source>
        <dbReference type="Proteomes" id="UP001219567"/>
    </source>
</evidence>
<evidence type="ECO:0000313" key="2">
    <source>
        <dbReference type="EMBL" id="WFC99480.1"/>
    </source>
</evidence>
<dbReference type="AlphaFoldDB" id="A0AAJ5YSP9"/>
<feature type="compositionally biased region" description="Polar residues" evidence="1">
    <location>
        <begin position="324"/>
        <end position="358"/>
    </location>
</feature>
<accession>A0AAJ5YSP9</accession>
<proteinExistence type="predicted"/>
<name>A0AAJ5YSP9_9BASI</name>
<evidence type="ECO:0000256" key="1">
    <source>
        <dbReference type="SAM" id="MobiDB-lite"/>
    </source>
</evidence>
<dbReference type="Proteomes" id="UP001219567">
    <property type="component" value="Chromosome 2"/>
</dbReference>
<feature type="region of interest" description="Disordered" evidence="1">
    <location>
        <begin position="67"/>
        <end position="88"/>
    </location>
</feature>
<feature type="region of interest" description="Disordered" evidence="1">
    <location>
        <begin position="143"/>
        <end position="230"/>
    </location>
</feature>
<feature type="region of interest" description="Disordered" evidence="1">
    <location>
        <begin position="578"/>
        <end position="627"/>
    </location>
</feature>
<feature type="compositionally biased region" description="Polar residues" evidence="1">
    <location>
        <begin position="67"/>
        <end position="86"/>
    </location>
</feature>
<dbReference type="EMBL" id="CP119944">
    <property type="protein sequence ID" value="WFC99480.1"/>
    <property type="molecule type" value="Genomic_DNA"/>
</dbReference>
<gene>
    <name evidence="2" type="ORF">MYAM1_002225</name>
</gene>
<reference evidence="2 3" key="1">
    <citation type="submission" date="2023-03" db="EMBL/GenBank/DDBJ databases">
        <title>Mating type loci evolution in Malassezia.</title>
        <authorList>
            <person name="Coelho M.A."/>
        </authorList>
    </citation>
    <scope>NUCLEOTIDE SEQUENCE [LARGE SCALE GENOMIC DNA]</scope>
    <source>
        <strain evidence="2 3">CBS 9725</strain>
    </source>
</reference>
<feature type="region of interest" description="Disordered" evidence="1">
    <location>
        <begin position="310"/>
        <end position="358"/>
    </location>
</feature>
<protein>
    <submittedName>
        <fullName evidence="2">Uncharacterized protein</fullName>
    </submittedName>
</protein>
<organism evidence="2 3">
    <name type="scientific">Malassezia yamatoensis</name>
    <dbReference type="NCBI Taxonomy" id="253288"/>
    <lineage>
        <taxon>Eukaryota</taxon>
        <taxon>Fungi</taxon>
        <taxon>Dikarya</taxon>
        <taxon>Basidiomycota</taxon>
        <taxon>Ustilaginomycotina</taxon>
        <taxon>Malasseziomycetes</taxon>
        <taxon>Malasseziales</taxon>
        <taxon>Malasseziaceae</taxon>
        <taxon>Malassezia</taxon>
    </lineage>
</organism>